<feature type="compositionally biased region" description="Low complexity" evidence="1">
    <location>
        <begin position="700"/>
        <end position="710"/>
    </location>
</feature>
<gene>
    <name evidence="3" type="ORF">MCOS_LOCUS1152</name>
</gene>
<feature type="compositionally biased region" description="Pro residues" evidence="1">
    <location>
        <begin position="819"/>
        <end position="834"/>
    </location>
</feature>
<reference evidence="3 4" key="1">
    <citation type="submission" date="2018-10" db="EMBL/GenBank/DDBJ databases">
        <authorList>
            <consortium name="Pathogen Informatics"/>
        </authorList>
    </citation>
    <scope>NUCLEOTIDE SEQUENCE [LARGE SCALE GENOMIC DNA]</scope>
</reference>
<dbReference type="AlphaFoldDB" id="A0A0R3U3J9"/>
<keyword evidence="2" id="KW-0472">Membrane</keyword>
<evidence type="ECO:0000313" key="4">
    <source>
        <dbReference type="Proteomes" id="UP000267029"/>
    </source>
</evidence>
<keyword evidence="2" id="KW-0812">Transmembrane</keyword>
<feature type="compositionally biased region" description="Basic residues" evidence="1">
    <location>
        <begin position="688"/>
        <end position="699"/>
    </location>
</feature>
<protein>
    <submittedName>
        <fullName evidence="3">Uncharacterized protein</fullName>
    </submittedName>
</protein>
<evidence type="ECO:0000256" key="1">
    <source>
        <dbReference type="SAM" id="MobiDB-lite"/>
    </source>
</evidence>
<dbReference type="EMBL" id="UXSR01000130">
    <property type="protein sequence ID" value="VDD75149.1"/>
    <property type="molecule type" value="Genomic_DNA"/>
</dbReference>
<feature type="compositionally biased region" description="Low complexity" evidence="1">
    <location>
        <begin position="723"/>
        <end position="735"/>
    </location>
</feature>
<feature type="region of interest" description="Disordered" evidence="1">
    <location>
        <begin position="465"/>
        <end position="507"/>
    </location>
</feature>
<keyword evidence="4" id="KW-1185">Reference proteome</keyword>
<evidence type="ECO:0000313" key="3">
    <source>
        <dbReference type="EMBL" id="VDD75149.1"/>
    </source>
</evidence>
<feature type="compositionally biased region" description="Gly residues" evidence="1">
    <location>
        <begin position="661"/>
        <end position="672"/>
    </location>
</feature>
<feature type="region of interest" description="Disordered" evidence="1">
    <location>
        <begin position="904"/>
        <end position="953"/>
    </location>
</feature>
<feature type="compositionally biased region" description="Polar residues" evidence="1">
    <location>
        <begin position="778"/>
        <end position="808"/>
    </location>
</feature>
<sequence length="953" mass="102950">MLFQWKHNYGFVIGPPLEPGKTYRFRVRAVSPNSGADAIPPSGWSDSVSTHHISNAPPPRITSVQPYHDGRFNVTWEYDGDGKNLKWANESASFEPFVPDFFLILVRPVLKNDAKPGDEGAGKADNVVKFGRYRATQVNGSDAKASQRKAFLAPQEGFIYNLNTSVSYQLVVYGVKYENGVRRITRFSEAKFATLPEVPGFGSFSLIRAVTENKPIFIGLGALALIIFIIIMILVVMCVARQRKDRRRRRAKHNGFVAGHSETDKYQSQQTNQRGDDLRPSSPSVKAAQGAAGQAMMMGTLMRQSNFSETDAQRFQQQQHQQQQQQQFAHQQMAMMDPSLHFGYYGQQPQPHHHQSHHSLLLSPTGGMASPMFHSSTLPGGPARYSGSTMRATPHPPPFGSQQVLNQGGGGGGGGGDQSEQAILMRDFYNQQYQQQRLYQQTLQQQVMGQQPFMYATNNPAAYLPPQHPGDTMSRRQSQGYPYGGSTHSGTSLKRDGLPTNGSGSMHEDATLLARSPMSPHVQMLNEPAGSPVSGLPPPGYFQQAGSQQALHMQGVGGAAGYPLSPSQQMSMYQQHQQSLMMAGSPQMGGVPFYPGQPPPPDPALMRHHSMGHHTDGESIYSYFSQQDVCHPQSHAHLNPLPEENHMNLGYTESGSQTAGLNGGGGGGGGTLTGNSVTGSPVGTGASGHRHHRRRRRKQQQQQQTPQQRQLGAGEGAEGMPSDGYQYGDQQQQQYPGYNDHMMMAMMDEQGQGRSYVVNGRPPNTLSGSPPSAAGLEQSMNGVGENSQIDNPRSGNQSFDQSTPSFGTSPAVGARPGGGPLPPPSQPPPPPPAPQMGGHQGGYFQPPPSQMMMMDSLNRRGGSLSGSGLLVGPPPRIRDYSEYGIPTGIPTNNGGGGGCTETPKPGMMMAMNAAPAPSVSNKQAQAQHQQQQAYNGGMVQSTPTSTRYREGQA</sequence>
<dbReference type="OrthoDB" id="9998697at2759"/>
<feature type="transmembrane region" description="Helical" evidence="2">
    <location>
        <begin position="216"/>
        <end position="240"/>
    </location>
</feature>
<name>A0A0R3U3J9_MESCO</name>
<keyword evidence="2" id="KW-1133">Transmembrane helix</keyword>
<feature type="compositionally biased region" description="Polar residues" evidence="1">
    <location>
        <begin position="475"/>
        <end position="492"/>
    </location>
</feature>
<proteinExistence type="predicted"/>
<feature type="region of interest" description="Disordered" evidence="1">
    <location>
        <begin position="248"/>
        <end position="292"/>
    </location>
</feature>
<dbReference type="STRING" id="53468.A0A0R3U3J9"/>
<feature type="region of interest" description="Disordered" evidence="1">
    <location>
        <begin position="633"/>
        <end position="735"/>
    </location>
</feature>
<feature type="compositionally biased region" description="Low complexity" evidence="1">
    <location>
        <begin position="904"/>
        <end position="933"/>
    </location>
</feature>
<dbReference type="Proteomes" id="UP000267029">
    <property type="component" value="Unassembled WGS sequence"/>
</dbReference>
<organism evidence="3 4">
    <name type="scientific">Mesocestoides corti</name>
    <name type="common">Flatworm</name>
    <dbReference type="NCBI Taxonomy" id="53468"/>
    <lineage>
        <taxon>Eukaryota</taxon>
        <taxon>Metazoa</taxon>
        <taxon>Spiralia</taxon>
        <taxon>Lophotrochozoa</taxon>
        <taxon>Platyhelminthes</taxon>
        <taxon>Cestoda</taxon>
        <taxon>Eucestoda</taxon>
        <taxon>Cyclophyllidea</taxon>
        <taxon>Mesocestoididae</taxon>
        <taxon>Mesocestoides</taxon>
    </lineage>
</organism>
<feature type="region of interest" description="Disordered" evidence="1">
    <location>
        <begin position="754"/>
        <end position="855"/>
    </location>
</feature>
<accession>A0A0R3U3J9</accession>
<evidence type="ECO:0000256" key="2">
    <source>
        <dbReference type="SAM" id="Phobius"/>
    </source>
</evidence>
<feature type="region of interest" description="Disordered" evidence="1">
    <location>
        <begin position="397"/>
        <end position="419"/>
    </location>
</feature>
<feature type="compositionally biased region" description="Gly residues" evidence="1">
    <location>
        <begin position="407"/>
        <end position="417"/>
    </location>
</feature>